<evidence type="ECO:0000313" key="1">
    <source>
        <dbReference type="EMBL" id="KAI5415111.1"/>
    </source>
</evidence>
<proteinExistence type="predicted"/>
<dbReference type="InterPro" id="IPR036691">
    <property type="entry name" value="Endo/exonu/phosph_ase_sf"/>
</dbReference>
<dbReference type="AlphaFoldDB" id="A0A9D4XAG7"/>
<evidence type="ECO:0000313" key="2">
    <source>
        <dbReference type="Proteomes" id="UP001058974"/>
    </source>
</evidence>
<dbReference type="Gene3D" id="3.60.10.10">
    <property type="entry name" value="Endonuclease/exonuclease/phosphatase"/>
    <property type="match status" value="1"/>
</dbReference>
<dbReference type="InterPro" id="IPR040256">
    <property type="entry name" value="At4g02000-like"/>
</dbReference>
<reference evidence="1 2" key="1">
    <citation type="journal article" date="2022" name="Nat. Genet.">
        <title>Improved pea reference genome and pan-genome highlight genomic features and evolutionary characteristics.</title>
        <authorList>
            <person name="Yang T."/>
            <person name="Liu R."/>
            <person name="Luo Y."/>
            <person name="Hu S."/>
            <person name="Wang D."/>
            <person name="Wang C."/>
            <person name="Pandey M.K."/>
            <person name="Ge S."/>
            <person name="Xu Q."/>
            <person name="Li N."/>
            <person name="Li G."/>
            <person name="Huang Y."/>
            <person name="Saxena R.K."/>
            <person name="Ji Y."/>
            <person name="Li M."/>
            <person name="Yan X."/>
            <person name="He Y."/>
            <person name="Liu Y."/>
            <person name="Wang X."/>
            <person name="Xiang C."/>
            <person name="Varshney R.K."/>
            <person name="Ding H."/>
            <person name="Gao S."/>
            <person name="Zong X."/>
        </authorList>
    </citation>
    <scope>NUCLEOTIDE SEQUENCE [LARGE SCALE GENOMIC DNA]</scope>
    <source>
        <strain evidence="1 2">cv. Zhongwan 6</strain>
    </source>
</reference>
<organism evidence="1 2">
    <name type="scientific">Pisum sativum</name>
    <name type="common">Garden pea</name>
    <name type="synonym">Lathyrus oleraceus</name>
    <dbReference type="NCBI Taxonomy" id="3888"/>
    <lineage>
        <taxon>Eukaryota</taxon>
        <taxon>Viridiplantae</taxon>
        <taxon>Streptophyta</taxon>
        <taxon>Embryophyta</taxon>
        <taxon>Tracheophyta</taxon>
        <taxon>Spermatophyta</taxon>
        <taxon>Magnoliopsida</taxon>
        <taxon>eudicotyledons</taxon>
        <taxon>Gunneridae</taxon>
        <taxon>Pentapetalae</taxon>
        <taxon>rosids</taxon>
        <taxon>fabids</taxon>
        <taxon>Fabales</taxon>
        <taxon>Fabaceae</taxon>
        <taxon>Papilionoideae</taxon>
        <taxon>50 kb inversion clade</taxon>
        <taxon>NPAAA clade</taxon>
        <taxon>Hologalegina</taxon>
        <taxon>IRL clade</taxon>
        <taxon>Fabeae</taxon>
        <taxon>Lathyrus</taxon>
    </lineage>
</organism>
<accession>A0A9D4XAG7</accession>
<protein>
    <recommendedName>
        <fullName evidence="3">CCHC-type domain-containing protein</fullName>
    </recommendedName>
</protein>
<name>A0A9D4XAG7_PEA</name>
<gene>
    <name evidence="1" type="ORF">KIW84_040534</name>
</gene>
<dbReference type="Proteomes" id="UP001058974">
    <property type="component" value="Chromosome 4"/>
</dbReference>
<comment type="caution">
    <text evidence="1">The sequence shown here is derived from an EMBL/GenBank/DDBJ whole genome shotgun (WGS) entry which is preliminary data.</text>
</comment>
<keyword evidence="2" id="KW-1185">Reference proteome</keyword>
<sequence length="275" mass="32116">MFVLSKVEERCVRRPWRRGSIVKILGRNMGAFSHEDDKIATLTDGPWFIYDHYLTVKDWSPDFHPEQENIKEVVIYTRVEGLPIEYYVARILSTIGNMINKTVKVDKNTLQVERGKYVRIYAEVDLTKSLLEIFSIKGRIYKIEYEVLHLLCLSCRRLGHYREWCPELRTDIDGDMVEERSGVAKNEEYVGGIIVVWMVNRSFQHINIKVEFENGKECHFTTIYASPNKDKIRVLWEDLEKISDKVNGAWMVAEDFNDIASSSEKKGEAQVSIRK</sequence>
<dbReference type="EMBL" id="JAMSHJ010000004">
    <property type="protein sequence ID" value="KAI5415111.1"/>
    <property type="molecule type" value="Genomic_DNA"/>
</dbReference>
<evidence type="ECO:0008006" key="3">
    <source>
        <dbReference type="Google" id="ProtNLM"/>
    </source>
</evidence>
<dbReference type="PANTHER" id="PTHR31286:SF99">
    <property type="entry name" value="DUF4283 DOMAIN-CONTAINING PROTEIN"/>
    <property type="match status" value="1"/>
</dbReference>
<dbReference type="PANTHER" id="PTHR31286">
    <property type="entry name" value="GLYCINE-RICH CELL WALL STRUCTURAL PROTEIN 1.8-LIKE"/>
    <property type="match status" value="1"/>
</dbReference>
<dbReference type="Gramene" id="Psat04G0053400-T1">
    <property type="protein sequence ID" value="KAI5415111.1"/>
    <property type="gene ID" value="KIW84_040534"/>
</dbReference>